<dbReference type="PROSITE" id="PS00018">
    <property type="entry name" value="EF_HAND_1"/>
    <property type="match status" value="3"/>
</dbReference>
<evidence type="ECO:0000313" key="3">
    <source>
        <dbReference type="EMBL" id="RMX60162.1"/>
    </source>
</evidence>
<dbReference type="SMART" id="SM00054">
    <property type="entry name" value="EFh"/>
    <property type="match status" value="3"/>
</dbReference>
<reference evidence="3 4" key="1">
    <citation type="journal article" date="2018" name="Sci. Rep.">
        <title>Comparative analysis of the Pocillopora damicornis genome highlights role of immune system in coral evolution.</title>
        <authorList>
            <person name="Cunning R."/>
            <person name="Bay R.A."/>
            <person name="Gillette P."/>
            <person name="Baker A.C."/>
            <person name="Traylor-Knowles N."/>
        </authorList>
    </citation>
    <scope>NUCLEOTIDE SEQUENCE [LARGE SCALE GENOMIC DNA]</scope>
    <source>
        <strain evidence="3">RSMAS</strain>
        <tissue evidence="3">Whole animal</tissue>
    </source>
</reference>
<dbReference type="Pfam" id="PF13202">
    <property type="entry name" value="EF-hand_5"/>
    <property type="match status" value="1"/>
</dbReference>
<evidence type="ECO:0000256" key="1">
    <source>
        <dbReference type="ARBA" id="ARBA00022837"/>
    </source>
</evidence>
<evidence type="ECO:0000259" key="2">
    <source>
        <dbReference type="PROSITE" id="PS50222"/>
    </source>
</evidence>
<dbReference type="InterPro" id="IPR018247">
    <property type="entry name" value="EF_Hand_1_Ca_BS"/>
</dbReference>
<dbReference type="STRING" id="46731.A0A3M6V2N7"/>
<keyword evidence="4" id="KW-1185">Reference proteome</keyword>
<dbReference type="InterPro" id="IPR002048">
    <property type="entry name" value="EF_hand_dom"/>
</dbReference>
<evidence type="ECO:0000313" key="4">
    <source>
        <dbReference type="Proteomes" id="UP000275408"/>
    </source>
</evidence>
<dbReference type="SUPFAM" id="SSF47473">
    <property type="entry name" value="EF-hand"/>
    <property type="match status" value="1"/>
</dbReference>
<dbReference type="OMA" id="DIMDANN"/>
<dbReference type="AlphaFoldDB" id="A0A3M6V2N7"/>
<keyword evidence="1" id="KW-0106">Calcium</keyword>
<proteinExistence type="predicted"/>
<organism evidence="3 4">
    <name type="scientific">Pocillopora damicornis</name>
    <name type="common">Cauliflower coral</name>
    <name type="synonym">Millepora damicornis</name>
    <dbReference type="NCBI Taxonomy" id="46731"/>
    <lineage>
        <taxon>Eukaryota</taxon>
        <taxon>Metazoa</taxon>
        <taxon>Cnidaria</taxon>
        <taxon>Anthozoa</taxon>
        <taxon>Hexacorallia</taxon>
        <taxon>Scleractinia</taxon>
        <taxon>Astrocoeniina</taxon>
        <taxon>Pocilloporidae</taxon>
        <taxon>Pocillopora</taxon>
    </lineage>
</organism>
<name>A0A3M6V2N7_POCDA</name>
<dbReference type="OrthoDB" id="427950at2759"/>
<gene>
    <name evidence="3" type="ORF">pdam_00010097</name>
</gene>
<comment type="caution">
    <text evidence="3">The sequence shown here is derived from an EMBL/GenBank/DDBJ whole genome shotgun (WGS) entry which is preliminary data.</text>
</comment>
<dbReference type="CDD" id="cd00051">
    <property type="entry name" value="EFh"/>
    <property type="match status" value="1"/>
</dbReference>
<feature type="domain" description="EF-hand" evidence="2">
    <location>
        <begin position="104"/>
        <end position="139"/>
    </location>
</feature>
<dbReference type="Pfam" id="PF13499">
    <property type="entry name" value="EF-hand_7"/>
    <property type="match status" value="1"/>
</dbReference>
<dbReference type="InterPro" id="IPR011992">
    <property type="entry name" value="EF-hand-dom_pair"/>
</dbReference>
<dbReference type="GO" id="GO:0005509">
    <property type="term" value="F:calcium ion binding"/>
    <property type="evidence" value="ECO:0007669"/>
    <property type="project" value="InterPro"/>
</dbReference>
<feature type="domain" description="EF-hand" evidence="2">
    <location>
        <begin position="12"/>
        <end position="47"/>
    </location>
</feature>
<sequence>MSAKVDLMKRSSWVKRIGDYFDALDLNQNGFLTLDEFLQLAENLQTKCNATPSEITNLRIELRQFWGAVGFMPGEKISKLKFTEGFNRLARDEVERKEAGDKALLEQLTDAFFDIMDANNDGTVTLDELKIFMRARGLDPNGAEAWFKLADRDRNGKVERQELFRYEFDFWFRPDLASSKMFGGAYSGYD</sequence>
<dbReference type="EMBL" id="RCHS01000228">
    <property type="protein sequence ID" value="RMX60162.1"/>
    <property type="molecule type" value="Genomic_DNA"/>
</dbReference>
<dbReference type="Gene3D" id="1.10.238.10">
    <property type="entry name" value="EF-hand"/>
    <property type="match status" value="1"/>
</dbReference>
<dbReference type="Proteomes" id="UP000275408">
    <property type="component" value="Unassembled WGS sequence"/>
</dbReference>
<protein>
    <recommendedName>
        <fullName evidence="2">EF-hand domain-containing protein</fullName>
    </recommendedName>
</protein>
<dbReference type="PROSITE" id="PS50222">
    <property type="entry name" value="EF_HAND_2"/>
    <property type="match status" value="2"/>
</dbReference>
<accession>A0A3M6V2N7</accession>